<dbReference type="Proteomes" id="UP000008854">
    <property type="component" value="Unassembled WGS sequence"/>
</dbReference>
<dbReference type="CTD" id="8346434"/>
<dbReference type="FunFam" id="3.40.50.11660:FF:000004">
    <property type="entry name" value="Glycoprotein 3-alpha-L-fucosyltransferase A"/>
    <property type="match status" value="1"/>
</dbReference>
<comment type="subcellular location">
    <subcellularLocation>
        <location evidence="1">Golgi apparatus membrane</location>
        <topology evidence="1">Single-pass type II membrane protein</topology>
    </subcellularLocation>
    <subcellularLocation>
        <location evidence="12">Golgi apparatus</location>
        <location evidence="12">Golgi stack membrane</location>
        <topology evidence="12">Single-pass type II membrane protein</topology>
    </subcellularLocation>
</comment>
<evidence type="ECO:0000256" key="9">
    <source>
        <dbReference type="ARBA" id="ARBA00023034"/>
    </source>
</evidence>
<evidence type="ECO:0000256" key="8">
    <source>
        <dbReference type="ARBA" id="ARBA00022989"/>
    </source>
</evidence>
<evidence type="ECO:0000256" key="2">
    <source>
        <dbReference type="ARBA" id="ARBA00004922"/>
    </source>
</evidence>
<name>G4VS29_SCHMA</name>
<dbReference type="UniPathway" id="UPA00378"/>
<dbReference type="GeneID" id="8346434"/>
<keyword evidence="8" id="KW-1133">Transmembrane helix</keyword>
<keyword evidence="11" id="KW-0325">Glycoprotein</keyword>
<feature type="domain" description="Fucosyltransferase C-terminal" evidence="13">
    <location>
        <begin position="117"/>
        <end position="276"/>
    </location>
</feature>
<dbReference type="GO" id="GO:0000139">
    <property type="term" value="C:Golgi membrane"/>
    <property type="evidence" value="ECO:0007669"/>
    <property type="project" value="UniProtKB-SubCell"/>
</dbReference>
<dbReference type="SUPFAM" id="SSF53756">
    <property type="entry name" value="UDP-Glycosyltransferase/glycogen phosphorylase"/>
    <property type="match status" value="1"/>
</dbReference>
<keyword evidence="5 12" id="KW-0808">Transferase</keyword>
<dbReference type="WBParaSite" id="Smp_129750.1">
    <property type="protein sequence ID" value="Smp_129750.1"/>
    <property type="gene ID" value="Smp_129750"/>
</dbReference>
<reference evidence="15" key="1">
    <citation type="journal article" date="2012" name="PLoS Negl. Trop. Dis.">
        <title>A systematically improved high quality genome and transcriptome of the human blood fluke Schistosoma mansoni.</title>
        <authorList>
            <person name="Protasio A.V."/>
            <person name="Tsai I.J."/>
            <person name="Babbage A."/>
            <person name="Nichol S."/>
            <person name="Hunt M."/>
            <person name="Aslett M.A."/>
            <person name="De Silva N."/>
            <person name="Velarde G.S."/>
            <person name="Anderson T.J."/>
            <person name="Clark R.C."/>
            <person name="Davidson C."/>
            <person name="Dillon G.P."/>
            <person name="Holroyd N.E."/>
            <person name="LoVerde P.T."/>
            <person name="Lloyd C."/>
            <person name="McQuillan J."/>
            <person name="Oliveira G."/>
            <person name="Otto T.D."/>
            <person name="Parker-Manuel S.J."/>
            <person name="Quail M.A."/>
            <person name="Wilson R.A."/>
            <person name="Zerlotini A."/>
            <person name="Dunne D.W."/>
            <person name="Berriman M."/>
        </authorList>
    </citation>
    <scope>NUCLEOTIDE SEQUENCE [LARGE SCALE GENOMIC DNA]</scope>
    <source>
        <strain evidence="15">Puerto Rican</strain>
    </source>
</reference>
<dbReference type="RefSeq" id="XP_018655381.1">
    <property type="nucleotide sequence ID" value="XM_018789993.1"/>
</dbReference>
<evidence type="ECO:0000256" key="11">
    <source>
        <dbReference type="ARBA" id="ARBA00023180"/>
    </source>
</evidence>
<dbReference type="InterPro" id="IPR055270">
    <property type="entry name" value="Glyco_tran_10_C"/>
</dbReference>
<dbReference type="InterPro" id="IPR031481">
    <property type="entry name" value="Glyco_tran_10_N"/>
</dbReference>
<dbReference type="PhylomeDB" id="G4VS29"/>
<dbReference type="PANTHER" id="PTHR48438:SF1">
    <property type="entry name" value="ALPHA-(1,3)-FUCOSYLTRANSFERASE C-RELATED"/>
    <property type="match status" value="1"/>
</dbReference>
<proteinExistence type="inferred from homology"/>
<keyword evidence="6 12" id="KW-0812">Transmembrane</keyword>
<organism evidence="15 16">
    <name type="scientific">Schistosoma mansoni</name>
    <name type="common">Blood fluke</name>
    <dbReference type="NCBI Taxonomy" id="6183"/>
    <lineage>
        <taxon>Eukaryota</taxon>
        <taxon>Metazoa</taxon>
        <taxon>Spiralia</taxon>
        <taxon>Lophotrochozoa</taxon>
        <taxon>Platyhelminthes</taxon>
        <taxon>Trematoda</taxon>
        <taxon>Digenea</taxon>
        <taxon>Strigeidida</taxon>
        <taxon>Schistosomatoidea</taxon>
        <taxon>Schistosomatidae</taxon>
        <taxon>Schistosoma</taxon>
    </lineage>
</organism>
<dbReference type="eggNOG" id="KOG2619">
    <property type="taxonomic scope" value="Eukaryota"/>
</dbReference>
<dbReference type="Pfam" id="PF17039">
    <property type="entry name" value="Glyco_tran_10_N"/>
    <property type="match status" value="1"/>
</dbReference>
<keyword evidence="4 12" id="KW-0328">Glycosyltransferase</keyword>
<keyword evidence="15" id="KW-1185">Reference proteome</keyword>
<feature type="domain" description="Fucosyltransferase N-terminal" evidence="14">
    <location>
        <begin position="13"/>
        <end position="93"/>
    </location>
</feature>
<dbReference type="Pfam" id="PF00852">
    <property type="entry name" value="Glyco_transf_10"/>
    <property type="match status" value="1"/>
</dbReference>
<dbReference type="AlphaFoldDB" id="G4VS29"/>
<evidence type="ECO:0000256" key="10">
    <source>
        <dbReference type="ARBA" id="ARBA00023136"/>
    </source>
</evidence>
<evidence type="ECO:0000313" key="15">
    <source>
        <dbReference type="Proteomes" id="UP000008854"/>
    </source>
</evidence>
<comment type="similarity">
    <text evidence="3 12">Belongs to the glycosyltransferase 10 family.</text>
</comment>
<reference evidence="16" key="2">
    <citation type="submission" date="2018-12" db="UniProtKB">
        <authorList>
            <consortium name="WormBaseParasite"/>
        </authorList>
    </citation>
    <scope>IDENTIFICATION</scope>
    <source>
        <strain evidence="16">Puerto Rican</strain>
    </source>
</reference>
<dbReference type="InterPro" id="IPR038577">
    <property type="entry name" value="GT10-like_C_sf"/>
</dbReference>
<dbReference type="STRING" id="6183.G4VS29"/>
<comment type="pathway">
    <text evidence="2">Protein modification; protein glycosylation.</text>
</comment>
<dbReference type="GO" id="GO:0008417">
    <property type="term" value="F:fucosyltransferase activity"/>
    <property type="evidence" value="ECO:0007669"/>
    <property type="project" value="InterPro"/>
</dbReference>
<dbReference type="InParanoid" id="G4VS29"/>
<evidence type="ECO:0000256" key="1">
    <source>
        <dbReference type="ARBA" id="ARBA00004323"/>
    </source>
</evidence>
<evidence type="ECO:0000256" key="12">
    <source>
        <dbReference type="RuleBase" id="RU003832"/>
    </source>
</evidence>
<dbReference type="Gene3D" id="3.40.50.11660">
    <property type="entry name" value="Glycosyl transferase family 10, C-terminal domain"/>
    <property type="match status" value="1"/>
</dbReference>
<evidence type="ECO:0000259" key="13">
    <source>
        <dbReference type="Pfam" id="PF00852"/>
    </source>
</evidence>
<evidence type="ECO:0000256" key="4">
    <source>
        <dbReference type="ARBA" id="ARBA00022676"/>
    </source>
</evidence>
<dbReference type="KEGG" id="smm:Smp_129750"/>
<evidence type="ECO:0000313" key="16">
    <source>
        <dbReference type="WBParaSite" id="Smp_129750.1"/>
    </source>
</evidence>
<evidence type="ECO:0000259" key="14">
    <source>
        <dbReference type="Pfam" id="PF17039"/>
    </source>
</evidence>
<dbReference type="PANTHER" id="PTHR48438">
    <property type="entry name" value="ALPHA-(1,3)-FUCOSYLTRANSFERASE C-RELATED"/>
    <property type="match status" value="1"/>
</dbReference>
<evidence type="ECO:0000256" key="5">
    <source>
        <dbReference type="ARBA" id="ARBA00022679"/>
    </source>
</evidence>
<evidence type="ECO:0000256" key="7">
    <source>
        <dbReference type="ARBA" id="ARBA00022968"/>
    </source>
</evidence>
<accession>G4VS29</accession>
<evidence type="ECO:0000256" key="6">
    <source>
        <dbReference type="ARBA" id="ARBA00022692"/>
    </source>
</evidence>
<dbReference type="HOGENOM" id="CLU_032075_3_0_1"/>
<sequence length="304" mass="35709">MVFGYQVTPLTKSFEGCPVSICQFIEDRSDWRKADLLLITDGLHPLLKRPHNQAWIGFSYESPSKHYGTMTLKDKINFTESYRLDATIQTPYGYYIPKNPNHNSNTRYKLPIKNYAKNKSKLIAWLVSNCFSQSPRMLYAKVLSRYIKVDMYGGCGGSYCSDCLNMFSKQYKFYLSFENNICKDYITEKFFQNGLLYNMVPIVMGGSREEYTRIAPPHSFIHVDQFKSLFTLSQYLKYLDKNDTAYDEYFAWHVHGDVYVWKSRLECDFCLLAHSLPFIKPTWYTDYHSWLANGCLGRKPKWKL</sequence>
<keyword evidence="7" id="KW-0735">Signal-anchor</keyword>
<dbReference type="GO" id="GO:0032580">
    <property type="term" value="C:Golgi cisterna membrane"/>
    <property type="evidence" value="ECO:0007669"/>
    <property type="project" value="UniProtKB-SubCell"/>
</dbReference>
<keyword evidence="10" id="KW-0472">Membrane</keyword>
<dbReference type="InterPro" id="IPR001503">
    <property type="entry name" value="Glyco_trans_10"/>
</dbReference>
<protein>
    <recommendedName>
        <fullName evidence="12">Fucosyltransferase</fullName>
        <ecNumber evidence="12">2.4.1.-</ecNumber>
    </recommendedName>
</protein>
<dbReference type="EC" id="2.4.1.-" evidence="12"/>
<keyword evidence="9 12" id="KW-0333">Golgi apparatus</keyword>
<evidence type="ECO:0000256" key="3">
    <source>
        <dbReference type="ARBA" id="ARBA00008919"/>
    </source>
</evidence>
<dbReference type="OrthoDB" id="427096at2759"/>